<gene>
    <name evidence="3" type="ORF">OL497_13170</name>
</gene>
<evidence type="ECO:0000256" key="1">
    <source>
        <dbReference type="SAM" id="SignalP"/>
    </source>
</evidence>
<dbReference type="InterPro" id="IPR005151">
    <property type="entry name" value="Tail-specific_protease"/>
</dbReference>
<dbReference type="SUPFAM" id="SSF50156">
    <property type="entry name" value="PDZ domain-like"/>
    <property type="match status" value="1"/>
</dbReference>
<dbReference type="Gene3D" id="2.30.42.10">
    <property type="match status" value="1"/>
</dbReference>
<dbReference type="InterPro" id="IPR029045">
    <property type="entry name" value="ClpP/crotonase-like_dom_sf"/>
</dbReference>
<name>A0ABT3ILL6_9BACT</name>
<sequence length="516" mass="55737">MHKKLFTTGTKAILTGIACAALLAACKKGNDGGSPAEGVAEDTLKYLTYQIMQVSYADGGRNAAAGLPTYYWYGKVPQLNPLDSKYPNADTLLARMKEYAINPATNQPFDHYSFLDRDGSLTNRLMNGISSQTFAAGSGGYGLDYGLGKDQNGKIHIYVLYADKNSPAGQKGITRGWEVTAVNGTTVFNESQVTYNMLNEAFFYSSSIILGLKKPNGETTTATLNTGSYAINPVLFDTVFTVKDKPVGYFALYTYSSVINSDGAATATKTALDETFAKFKARGITNLIVDLRYNGGGATNTAEYLDNAIAPAAAAGKLMYTSKYNDKLTEHLSTVGLKASVNFAAATGGLKLDHVFFITTGNTASSSELTLNNLDPYMDVKLVGEKTYGKPVGFIDFTISMYDASHNKKYLADLYAINFETFNANGKGGYYTGIDVDAPAVDYVNVPWGNTDYDDNLLKIISFLETNSFSGQRAAKARIAAANDQLRVAIPGTRTQHGFNGMVNYEVSKAVSRFNR</sequence>
<dbReference type="PROSITE" id="PS51257">
    <property type="entry name" value="PROKAR_LIPOPROTEIN"/>
    <property type="match status" value="1"/>
</dbReference>
<dbReference type="SUPFAM" id="SSF52096">
    <property type="entry name" value="ClpP/crotonase"/>
    <property type="match status" value="1"/>
</dbReference>
<dbReference type="Gene3D" id="3.30.750.170">
    <property type="match status" value="1"/>
</dbReference>
<proteinExistence type="predicted"/>
<reference evidence="3 4" key="1">
    <citation type="submission" date="2022-10" db="EMBL/GenBank/DDBJ databases">
        <title>Chitinophaga nivalis PC15 sp. nov., isolated from Pyeongchang county, South Korea.</title>
        <authorList>
            <person name="Trinh H.N."/>
        </authorList>
    </citation>
    <scope>NUCLEOTIDE SEQUENCE [LARGE SCALE GENOMIC DNA]</scope>
    <source>
        <strain evidence="3 4">PC14</strain>
    </source>
</reference>
<comment type="caution">
    <text evidence="3">The sequence shown here is derived from an EMBL/GenBank/DDBJ whole genome shotgun (WGS) entry which is preliminary data.</text>
</comment>
<dbReference type="PANTHER" id="PTHR32060">
    <property type="entry name" value="TAIL-SPECIFIC PROTEASE"/>
    <property type="match status" value="1"/>
</dbReference>
<evidence type="ECO:0000313" key="4">
    <source>
        <dbReference type="Proteomes" id="UP001207742"/>
    </source>
</evidence>
<dbReference type="InterPro" id="IPR036034">
    <property type="entry name" value="PDZ_sf"/>
</dbReference>
<evidence type="ECO:0000259" key="2">
    <source>
        <dbReference type="Pfam" id="PF03572"/>
    </source>
</evidence>
<feature type="signal peptide" evidence="1">
    <location>
        <begin position="1"/>
        <end position="20"/>
    </location>
</feature>
<keyword evidence="4" id="KW-1185">Reference proteome</keyword>
<dbReference type="RefSeq" id="WP_264730788.1">
    <property type="nucleotide sequence ID" value="NZ_JAPDNR010000001.1"/>
</dbReference>
<dbReference type="PANTHER" id="PTHR32060:SF30">
    <property type="entry name" value="CARBOXY-TERMINAL PROCESSING PROTEASE CTPA"/>
    <property type="match status" value="1"/>
</dbReference>
<organism evidence="3 4">
    <name type="scientific">Chitinophaga nivalis</name>
    <dbReference type="NCBI Taxonomy" id="2991709"/>
    <lineage>
        <taxon>Bacteria</taxon>
        <taxon>Pseudomonadati</taxon>
        <taxon>Bacteroidota</taxon>
        <taxon>Chitinophagia</taxon>
        <taxon>Chitinophagales</taxon>
        <taxon>Chitinophagaceae</taxon>
        <taxon>Chitinophaga</taxon>
    </lineage>
</organism>
<feature type="chain" id="PRO_5046114275" evidence="1">
    <location>
        <begin position="21"/>
        <end position="516"/>
    </location>
</feature>
<evidence type="ECO:0000313" key="3">
    <source>
        <dbReference type="EMBL" id="MCW3484853.1"/>
    </source>
</evidence>
<accession>A0ABT3ILL6</accession>
<protein>
    <submittedName>
        <fullName evidence="3">S41 family peptidase</fullName>
    </submittedName>
</protein>
<dbReference type="Pfam" id="PF03572">
    <property type="entry name" value="Peptidase_S41"/>
    <property type="match status" value="1"/>
</dbReference>
<dbReference type="Proteomes" id="UP001207742">
    <property type="component" value="Unassembled WGS sequence"/>
</dbReference>
<keyword evidence="1" id="KW-0732">Signal</keyword>
<feature type="domain" description="Tail specific protease" evidence="2">
    <location>
        <begin position="247"/>
        <end position="392"/>
    </location>
</feature>
<dbReference type="Gene3D" id="3.90.226.10">
    <property type="entry name" value="2-enoyl-CoA Hydratase, Chain A, domain 1"/>
    <property type="match status" value="1"/>
</dbReference>
<dbReference type="EMBL" id="JAPDNS010000001">
    <property type="protein sequence ID" value="MCW3484853.1"/>
    <property type="molecule type" value="Genomic_DNA"/>
</dbReference>